<gene>
    <name evidence="1" type="ORF">E4021_13935</name>
</gene>
<keyword evidence="2" id="KW-1185">Reference proteome</keyword>
<comment type="caution">
    <text evidence="1">The sequence shown here is derived from an EMBL/GenBank/DDBJ whole genome shotgun (WGS) entry which is preliminary data.</text>
</comment>
<organism evidence="1 2">
    <name type="scientific">Neolewinella litorea</name>
    <dbReference type="NCBI Taxonomy" id="2562452"/>
    <lineage>
        <taxon>Bacteria</taxon>
        <taxon>Pseudomonadati</taxon>
        <taxon>Bacteroidota</taxon>
        <taxon>Saprospiria</taxon>
        <taxon>Saprospirales</taxon>
        <taxon>Lewinellaceae</taxon>
        <taxon>Neolewinella</taxon>
    </lineage>
</organism>
<evidence type="ECO:0000313" key="2">
    <source>
        <dbReference type="Proteomes" id="UP000308528"/>
    </source>
</evidence>
<reference evidence="1 2" key="1">
    <citation type="submission" date="2019-04" db="EMBL/GenBank/DDBJ databases">
        <title>Lewinella litorea sp. nov., isolated from a marine sand.</title>
        <authorList>
            <person name="Yoon J.-H."/>
        </authorList>
    </citation>
    <scope>NUCLEOTIDE SEQUENCE [LARGE SCALE GENOMIC DNA]</scope>
    <source>
        <strain evidence="1 2">HSMS-39</strain>
    </source>
</reference>
<dbReference type="InterPro" id="IPR025427">
    <property type="entry name" value="DUF4160"/>
</dbReference>
<dbReference type="AlphaFoldDB" id="A0A4S4NDH9"/>
<proteinExistence type="predicted"/>
<dbReference type="RefSeq" id="WP_136459984.1">
    <property type="nucleotide sequence ID" value="NZ_SRSF01000007.1"/>
</dbReference>
<sequence>MPTVLHERGYRFHFYASDGGEPAHVHISRGNGYAKVWLEPSVQAQYF</sequence>
<dbReference type="Proteomes" id="UP000308528">
    <property type="component" value="Unassembled WGS sequence"/>
</dbReference>
<protein>
    <submittedName>
        <fullName evidence="1">DUF4160 domain-containing protein</fullName>
    </submittedName>
</protein>
<dbReference type="OrthoDB" id="122670at2"/>
<evidence type="ECO:0000313" key="1">
    <source>
        <dbReference type="EMBL" id="THH37519.1"/>
    </source>
</evidence>
<dbReference type="EMBL" id="SRSF01000007">
    <property type="protein sequence ID" value="THH37519.1"/>
    <property type="molecule type" value="Genomic_DNA"/>
</dbReference>
<accession>A0A4S4NDH9</accession>
<name>A0A4S4NDH9_9BACT</name>
<dbReference type="Pfam" id="PF13711">
    <property type="entry name" value="DUF4160"/>
    <property type="match status" value="1"/>
</dbReference>